<dbReference type="NCBIfam" id="TIGR00714">
    <property type="entry name" value="hscB"/>
    <property type="match status" value="1"/>
</dbReference>
<dbReference type="PANTHER" id="PTHR14021:SF15">
    <property type="entry name" value="IRON-SULFUR CLUSTER CO-CHAPERONE PROTEIN HSCB"/>
    <property type="match status" value="1"/>
</dbReference>
<gene>
    <name evidence="4 6" type="primary">hscB</name>
    <name evidence="6" type="ORF">FIT61_02225</name>
</gene>
<dbReference type="InterPro" id="IPR036869">
    <property type="entry name" value="J_dom_sf"/>
</dbReference>
<dbReference type="InterPro" id="IPR009073">
    <property type="entry name" value="HscB_oligo_C"/>
</dbReference>
<dbReference type="InterPro" id="IPR036386">
    <property type="entry name" value="HscB_C_sf"/>
</dbReference>
<accession>A0AAE6FSA6</accession>
<evidence type="ECO:0000256" key="3">
    <source>
        <dbReference type="ARBA" id="ARBA00025596"/>
    </source>
</evidence>
<dbReference type="GO" id="GO:0001671">
    <property type="term" value="F:ATPase activator activity"/>
    <property type="evidence" value="ECO:0007669"/>
    <property type="project" value="InterPro"/>
</dbReference>
<dbReference type="Pfam" id="PF07743">
    <property type="entry name" value="HSCB_C"/>
    <property type="match status" value="1"/>
</dbReference>
<dbReference type="SMART" id="SM00271">
    <property type="entry name" value="DnaJ"/>
    <property type="match status" value="1"/>
</dbReference>
<evidence type="ECO:0000313" key="7">
    <source>
        <dbReference type="Proteomes" id="UP000312102"/>
    </source>
</evidence>
<dbReference type="RefSeq" id="WP_139882957.1">
    <property type="nucleotide sequence ID" value="NZ_CP040986.1"/>
</dbReference>
<dbReference type="PANTHER" id="PTHR14021">
    <property type="entry name" value="IRON-SULFUR CLUSTER CO-CHAPERONE PROTEIN HSCB"/>
    <property type="match status" value="1"/>
</dbReference>
<dbReference type="HAMAP" id="MF_00682">
    <property type="entry name" value="HscB"/>
    <property type="match status" value="1"/>
</dbReference>
<dbReference type="SUPFAM" id="SSF47144">
    <property type="entry name" value="HSC20 (HSCB), C-terminal oligomerisation domain"/>
    <property type="match status" value="1"/>
</dbReference>
<dbReference type="Gene3D" id="1.10.287.110">
    <property type="entry name" value="DnaJ domain"/>
    <property type="match status" value="1"/>
</dbReference>
<evidence type="ECO:0000313" key="6">
    <source>
        <dbReference type="EMBL" id="QDD13287.1"/>
    </source>
</evidence>
<dbReference type="GO" id="GO:0006457">
    <property type="term" value="P:protein folding"/>
    <property type="evidence" value="ECO:0007669"/>
    <property type="project" value="UniProtKB-UniRule"/>
</dbReference>
<feature type="domain" description="J" evidence="5">
    <location>
        <begin position="4"/>
        <end position="76"/>
    </location>
</feature>
<keyword evidence="7" id="KW-1185">Reference proteome</keyword>
<dbReference type="Proteomes" id="UP000312102">
    <property type="component" value="Chromosome"/>
</dbReference>
<reference evidence="6 7" key="1">
    <citation type="journal article" date="2019" name="ISME J.">
        <title>Evolution in action: habitat transition from sediment to the pelagial leads to genome streamlining in Methylophilaceae.</title>
        <authorList>
            <person name="Salcher M."/>
            <person name="Schaefle D."/>
            <person name="Kaspar M."/>
            <person name="Neuenschwander S.M."/>
            <person name="Ghai R."/>
        </authorList>
    </citation>
    <scope>NUCLEOTIDE SEQUENCE [LARGE SCALE GENOMIC DNA]</scope>
    <source>
        <strain evidence="6 7">MMS-RI-1</strain>
    </source>
</reference>
<comment type="function">
    <text evidence="3 4">Co-chaperone involved in the maturation of iron-sulfur cluster-containing proteins. Seems to help targeting proteins to be folded toward HscA.</text>
</comment>
<dbReference type="GO" id="GO:0051087">
    <property type="term" value="F:protein-folding chaperone binding"/>
    <property type="evidence" value="ECO:0007669"/>
    <property type="project" value="InterPro"/>
</dbReference>
<dbReference type="InterPro" id="IPR004640">
    <property type="entry name" value="HscB"/>
</dbReference>
<dbReference type="Gene3D" id="1.20.1280.20">
    <property type="entry name" value="HscB, C-terminal domain"/>
    <property type="match status" value="1"/>
</dbReference>
<evidence type="ECO:0000259" key="5">
    <source>
        <dbReference type="PROSITE" id="PS50076"/>
    </source>
</evidence>
<dbReference type="GO" id="GO:0051259">
    <property type="term" value="P:protein complex oligomerization"/>
    <property type="evidence" value="ECO:0007669"/>
    <property type="project" value="InterPro"/>
</dbReference>
<dbReference type="KEGG" id="mrk:FIT61_02225"/>
<evidence type="ECO:0000256" key="2">
    <source>
        <dbReference type="ARBA" id="ARBA00023186"/>
    </source>
</evidence>
<organism evidence="6 7">
    <name type="scientific">Candidatus Methylopumilus rimovensis</name>
    <dbReference type="NCBI Taxonomy" id="2588535"/>
    <lineage>
        <taxon>Bacteria</taxon>
        <taxon>Pseudomonadati</taxon>
        <taxon>Pseudomonadota</taxon>
        <taxon>Betaproteobacteria</taxon>
        <taxon>Nitrosomonadales</taxon>
        <taxon>Methylophilaceae</taxon>
        <taxon>Candidatus Methylopumilus</taxon>
    </lineage>
</organism>
<evidence type="ECO:0000256" key="1">
    <source>
        <dbReference type="ARBA" id="ARBA00010476"/>
    </source>
</evidence>
<protein>
    <recommendedName>
        <fullName evidence="4">Co-chaperone protein HscB homolog</fullName>
    </recommendedName>
</protein>
<dbReference type="InterPro" id="IPR001623">
    <property type="entry name" value="DnaJ_domain"/>
</dbReference>
<sequence length="170" mass="20255">MSQNFFTLLKLPEAFVIDLERLDQNYQDIQKEIHPDRFASFDDETKLESIKKTAQVNDAYQTLKSPIRRAEYMLQLHGVNIHDEKYTAVPQDFLMQQMEWREELETHKQNKLALEKLATEIQKNKNDMMNQLPAFFDQKNHLNDAIKITRELNFIEKIEQHIHDALIEIV</sequence>
<keyword evidence="2 4" id="KW-0143">Chaperone</keyword>
<comment type="similarity">
    <text evidence="1 4">Belongs to the HscB family.</text>
</comment>
<dbReference type="GO" id="GO:0044571">
    <property type="term" value="P:[2Fe-2S] cluster assembly"/>
    <property type="evidence" value="ECO:0007669"/>
    <property type="project" value="InterPro"/>
</dbReference>
<dbReference type="AlphaFoldDB" id="A0AAE6FSA6"/>
<dbReference type="SUPFAM" id="SSF46565">
    <property type="entry name" value="Chaperone J-domain"/>
    <property type="match status" value="1"/>
</dbReference>
<evidence type="ECO:0000256" key="4">
    <source>
        <dbReference type="HAMAP-Rule" id="MF_00682"/>
    </source>
</evidence>
<dbReference type="EMBL" id="CP040986">
    <property type="protein sequence ID" value="QDD13287.1"/>
    <property type="molecule type" value="Genomic_DNA"/>
</dbReference>
<proteinExistence type="inferred from homology"/>
<dbReference type="PROSITE" id="PS50076">
    <property type="entry name" value="DNAJ_2"/>
    <property type="match status" value="1"/>
</dbReference>
<name>A0AAE6FSA6_9PROT</name>
<comment type="subunit">
    <text evidence="4">Interacts with HscA and stimulates its ATPase activity.</text>
</comment>